<comment type="caution">
    <text evidence="1">The sequence shown here is derived from an EMBL/GenBank/DDBJ whole genome shotgun (WGS) entry which is preliminary data.</text>
</comment>
<dbReference type="RefSeq" id="WP_008609769.1">
    <property type="nucleotide sequence ID" value="NZ_ALAB01000037.1"/>
</dbReference>
<accession>J1Q033</accession>
<dbReference type="Proteomes" id="UP000012043">
    <property type="component" value="Unassembled WGS sequence"/>
</dbReference>
<dbReference type="AlphaFoldDB" id="J1Q033"/>
<organism evidence="1 2">
    <name type="scientific">Alishewanella aestuarii B11</name>
    <dbReference type="NCBI Taxonomy" id="1197174"/>
    <lineage>
        <taxon>Bacteria</taxon>
        <taxon>Pseudomonadati</taxon>
        <taxon>Pseudomonadota</taxon>
        <taxon>Gammaproteobacteria</taxon>
        <taxon>Alteromonadales</taxon>
        <taxon>Alteromonadaceae</taxon>
        <taxon>Alishewanella</taxon>
    </lineage>
</organism>
<name>J1Q033_9ALTE</name>
<gene>
    <name evidence="1" type="ORF">AEST_27910</name>
</gene>
<dbReference type="PATRIC" id="fig|1197174.4.peg.2729"/>
<evidence type="ECO:0000313" key="1">
    <source>
        <dbReference type="EMBL" id="EJI84348.1"/>
    </source>
</evidence>
<dbReference type="EMBL" id="ALAB01000037">
    <property type="protein sequence ID" value="EJI84348.1"/>
    <property type="molecule type" value="Genomic_DNA"/>
</dbReference>
<proteinExistence type="predicted"/>
<protein>
    <submittedName>
        <fullName evidence="1">Uncharacterized protein</fullName>
    </submittedName>
</protein>
<reference evidence="1 2" key="1">
    <citation type="journal article" date="2012" name="J. Bacteriol.">
        <title>Genome Sequence of Pectin-Degrading Alishewanella aestuarii Strain B11T, Isolated from Tidal Flat Sediment.</title>
        <authorList>
            <person name="Jung J."/>
            <person name="Choi S."/>
            <person name="Chun J."/>
            <person name="Park W."/>
        </authorList>
    </citation>
    <scope>NUCLEOTIDE SEQUENCE [LARGE SCALE GENOMIC DNA]</scope>
    <source>
        <strain evidence="1 2">B11</strain>
    </source>
</reference>
<keyword evidence="2" id="KW-1185">Reference proteome</keyword>
<sequence length="274" mass="30438">MTYSKALLLIVFVLLGFAGYLVLTPKPAPQRVLPPEQQLVAASSSDAPLSRMQTVASAEQYSVDELPLVSPVEGDLLDNLHQLLFGLLSTAELQQSSILSEQGYPGVEELRFAANYNALDFASWLFNQHNQQIIAPHSGTELNASALRVLSFVKAVTDAEQAIRYQQPDFSFNAANPYSQALLIEDQQVRDALTALVFASAILGEELGLEALARARFHIVIANWNNEDLAQDTKFLRYFAIAAKQLPLLAIDSYVETHYPERYAEYLEYKNSVK</sequence>
<evidence type="ECO:0000313" key="2">
    <source>
        <dbReference type="Proteomes" id="UP000012043"/>
    </source>
</evidence>